<name>A0ABR6LKU3_9ACTN</name>
<keyword evidence="3" id="KW-1185">Reference proteome</keyword>
<evidence type="ECO:0000313" key="3">
    <source>
        <dbReference type="Proteomes" id="UP000530530"/>
    </source>
</evidence>
<evidence type="ECO:0000313" key="2">
    <source>
        <dbReference type="EMBL" id="MBB4782954.1"/>
    </source>
</evidence>
<organism evidence="2 3">
    <name type="scientific">Streptomyces rapamycinicus</name>
    <dbReference type="NCBI Taxonomy" id="1226757"/>
    <lineage>
        <taxon>Bacteria</taxon>
        <taxon>Bacillati</taxon>
        <taxon>Actinomycetota</taxon>
        <taxon>Actinomycetes</taxon>
        <taxon>Kitasatosporales</taxon>
        <taxon>Streptomycetaceae</taxon>
        <taxon>Streptomyces</taxon>
        <taxon>Streptomyces violaceusniger group</taxon>
    </lineage>
</organism>
<comment type="caution">
    <text evidence="2">The sequence shown here is derived from an EMBL/GenBank/DDBJ whole genome shotgun (WGS) entry which is preliminary data.</text>
</comment>
<evidence type="ECO:0000256" key="1">
    <source>
        <dbReference type="SAM" id="MobiDB-lite"/>
    </source>
</evidence>
<feature type="region of interest" description="Disordered" evidence="1">
    <location>
        <begin position="26"/>
        <end position="47"/>
    </location>
</feature>
<gene>
    <name evidence="2" type="ORF">BJY27_003915</name>
</gene>
<dbReference type="EMBL" id="JACHNG010000001">
    <property type="protein sequence ID" value="MBB4782954.1"/>
    <property type="molecule type" value="Genomic_DNA"/>
</dbReference>
<dbReference type="Proteomes" id="UP000530530">
    <property type="component" value="Unassembled WGS sequence"/>
</dbReference>
<sequence>MPERQEYYQQYLDKYPVGYCGIGGTGAKLSDPSDGGSCPTGIAPAGD</sequence>
<proteinExistence type="predicted"/>
<protein>
    <submittedName>
        <fullName evidence="2">Uncharacterized protein</fullName>
    </submittedName>
</protein>
<accession>A0ABR6LKU3</accession>
<reference evidence="2 3" key="1">
    <citation type="submission" date="2020-08" db="EMBL/GenBank/DDBJ databases">
        <title>Sequencing the genomes of 1000 actinobacteria strains.</title>
        <authorList>
            <person name="Klenk H.-P."/>
        </authorList>
    </citation>
    <scope>NUCLEOTIDE SEQUENCE [LARGE SCALE GENOMIC DNA]</scope>
    <source>
        <strain evidence="2 3">DSM 41530</strain>
    </source>
</reference>